<accession>A0A976M7R4</accession>
<feature type="chain" id="PRO_5036995076" description="Signal peptide containing protein" evidence="1">
    <location>
        <begin position="24"/>
        <end position="316"/>
    </location>
</feature>
<name>A0A976M7R4_THEOR</name>
<organism evidence="2 3">
    <name type="scientific">Theileria orientalis</name>
    <dbReference type="NCBI Taxonomy" id="68886"/>
    <lineage>
        <taxon>Eukaryota</taxon>
        <taxon>Sar</taxon>
        <taxon>Alveolata</taxon>
        <taxon>Apicomplexa</taxon>
        <taxon>Aconoidasida</taxon>
        <taxon>Piroplasmida</taxon>
        <taxon>Theileriidae</taxon>
        <taxon>Theileria</taxon>
    </lineage>
</organism>
<evidence type="ECO:0000256" key="1">
    <source>
        <dbReference type="SAM" id="SignalP"/>
    </source>
</evidence>
<keyword evidence="1" id="KW-0732">Signal</keyword>
<reference evidence="2" key="1">
    <citation type="submission" date="2022-07" db="EMBL/GenBank/DDBJ databases">
        <title>Evaluation of T. orientalis genome assembly methods using nanopore sequencing and analysis of variation between genomes.</title>
        <authorList>
            <person name="Yam J."/>
            <person name="Micallef M.L."/>
            <person name="Liu M."/>
            <person name="Djordjevic S.P."/>
            <person name="Bogema D.R."/>
            <person name="Jenkins C."/>
        </authorList>
    </citation>
    <scope>NUCLEOTIDE SEQUENCE</scope>
    <source>
        <strain evidence="2">Fish Creek</strain>
    </source>
</reference>
<feature type="signal peptide" evidence="1">
    <location>
        <begin position="1"/>
        <end position="23"/>
    </location>
</feature>
<dbReference type="InterPro" id="IPR007480">
    <property type="entry name" value="DUF529"/>
</dbReference>
<dbReference type="Pfam" id="PF04385">
    <property type="entry name" value="FAINT"/>
    <property type="match status" value="1"/>
</dbReference>
<dbReference type="OrthoDB" id="10302242at2759"/>
<gene>
    <name evidence="2" type="ORF">MACJ_003304</name>
</gene>
<proteinExistence type="predicted"/>
<evidence type="ECO:0000313" key="2">
    <source>
        <dbReference type="EMBL" id="UKJ90046.1"/>
    </source>
</evidence>
<protein>
    <recommendedName>
        <fullName evidence="4">Signal peptide containing protein</fullName>
    </recommendedName>
</protein>
<dbReference type="Proteomes" id="UP000244803">
    <property type="component" value="Chromosome 4"/>
</dbReference>
<sequence>MTKVNIAFLLYLVLVHDGNYVDSMDKNTKKKSCRKGVKQCYDEIPGLSDVDIKKKESTEGYSFYLDGKVGIYYVRLGQSIRSVSQNEIQIWRGTNESGNAKKILVDGIGKSQKMVTVFLWTNETIKFYKQGKNKPWVEIKTYEERLLNDKFLQSKKESGATGVTEQKVTNDDSENRYKKSYEREVIPKNEHPPEITFIFEESDCENDTDKYIVKHRKGSEVYDYYFASDAKCVAVKCEGFKLWKLEEDKNYPVTMSYRRRDSILTLRYKYGFDLYVKRLDRWMLHPYLSRIKREFSPYMKKRNIKTRELNLKDKDE</sequence>
<evidence type="ECO:0000313" key="3">
    <source>
        <dbReference type="Proteomes" id="UP000244803"/>
    </source>
</evidence>
<dbReference type="AlphaFoldDB" id="A0A976M7R4"/>
<evidence type="ECO:0008006" key="4">
    <source>
        <dbReference type="Google" id="ProtNLM"/>
    </source>
</evidence>
<dbReference type="EMBL" id="CP056067">
    <property type="protein sequence ID" value="UKJ90046.1"/>
    <property type="molecule type" value="Genomic_DNA"/>
</dbReference>